<feature type="domain" description="Putative zinc-finger" evidence="1">
    <location>
        <begin position="18"/>
        <end position="51"/>
    </location>
</feature>
<protein>
    <recommendedName>
        <fullName evidence="1">Putative zinc-finger domain-containing protein</fullName>
    </recommendedName>
</protein>
<evidence type="ECO:0000313" key="3">
    <source>
        <dbReference type="Proteomes" id="UP000321181"/>
    </source>
</evidence>
<dbReference type="Pfam" id="PF13490">
    <property type="entry name" value="zf-HC2"/>
    <property type="match status" value="1"/>
</dbReference>
<accession>A0A512DD53</accession>
<organism evidence="2 3">
    <name type="scientific">Cellulomonas aerilata</name>
    <dbReference type="NCBI Taxonomy" id="515326"/>
    <lineage>
        <taxon>Bacteria</taxon>
        <taxon>Bacillati</taxon>
        <taxon>Actinomycetota</taxon>
        <taxon>Actinomycetes</taxon>
        <taxon>Micrococcales</taxon>
        <taxon>Cellulomonadaceae</taxon>
        <taxon>Cellulomonas</taxon>
    </lineage>
</organism>
<evidence type="ECO:0000313" key="2">
    <source>
        <dbReference type="EMBL" id="GEO34398.1"/>
    </source>
</evidence>
<dbReference type="EMBL" id="BJYY01000013">
    <property type="protein sequence ID" value="GEO34398.1"/>
    <property type="molecule type" value="Genomic_DNA"/>
</dbReference>
<sequence length="93" mass="10441">MSTQETDAGRAAHGAVNCEQALGKLFEFLDSELPEADGDRIREHLAYCEPCLAEYDVEEHVRALVRRSCTECAPVELHVRIRESLTVLRAQIT</sequence>
<gene>
    <name evidence="2" type="ORF">CAE01nite_21230</name>
</gene>
<dbReference type="AlphaFoldDB" id="A0A512DD53"/>
<comment type="caution">
    <text evidence="2">The sequence shown here is derived from an EMBL/GenBank/DDBJ whole genome shotgun (WGS) entry which is preliminary data.</text>
</comment>
<dbReference type="Proteomes" id="UP000321181">
    <property type="component" value="Unassembled WGS sequence"/>
</dbReference>
<name>A0A512DD53_9CELL</name>
<dbReference type="InterPro" id="IPR027383">
    <property type="entry name" value="Znf_put"/>
</dbReference>
<dbReference type="NCBIfam" id="TIGR03988">
    <property type="entry name" value="antisig_RsrA"/>
    <property type="match status" value="1"/>
</dbReference>
<proteinExistence type="predicted"/>
<dbReference type="RefSeq" id="WP_146903786.1">
    <property type="nucleotide sequence ID" value="NZ_BAAARM010000003.1"/>
</dbReference>
<dbReference type="InterPro" id="IPR024020">
    <property type="entry name" value="Anit_sigma_mycothiol_RsrA"/>
</dbReference>
<evidence type="ECO:0000259" key="1">
    <source>
        <dbReference type="Pfam" id="PF13490"/>
    </source>
</evidence>
<keyword evidence="3" id="KW-1185">Reference proteome</keyword>
<dbReference type="OrthoDB" id="3267840at2"/>
<reference evidence="2 3" key="1">
    <citation type="submission" date="2019-07" db="EMBL/GenBank/DDBJ databases">
        <title>Whole genome shotgun sequence of Cellulomonas aerilata NBRC 106308.</title>
        <authorList>
            <person name="Hosoyama A."/>
            <person name="Uohara A."/>
            <person name="Ohji S."/>
            <person name="Ichikawa N."/>
        </authorList>
    </citation>
    <scope>NUCLEOTIDE SEQUENCE [LARGE SCALE GENOMIC DNA]</scope>
    <source>
        <strain evidence="2 3">NBRC 106308</strain>
    </source>
</reference>